<accession>A0A1C5ATI4</accession>
<organism evidence="6 7">
    <name type="scientific">Micromonospora carbonacea</name>
    <dbReference type="NCBI Taxonomy" id="47853"/>
    <lineage>
        <taxon>Bacteria</taxon>
        <taxon>Bacillati</taxon>
        <taxon>Actinomycetota</taxon>
        <taxon>Actinomycetes</taxon>
        <taxon>Micromonosporales</taxon>
        <taxon>Micromonosporaceae</taxon>
        <taxon>Micromonospora</taxon>
    </lineage>
</organism>
<dbReference type="AlphaFoldDB" id="A0A1C5ATI4"/>
<evidence type="ECO:0000313" key="7">
    <source>
        <dbReference type="Proteomes" id="UP000183585"/>
    </source>
</evidence>
<keyword evidence="2" id="KW-0238">DNA-binding</keyword>
<dbReference type="Gene3D" id="1.10.10.10">
    <property type="entry name" value="Winged helix-like DNA-binding domain superfamily/Winged helix DNA-binding domain"/>
    <property type="match status" value="1"/>
</dbReference>
<gene>
    <name evidence="6" type="ORF">GA0070563_11930</name>
</gene>
<keyword evidence="7" id="KW-1185">Reference proteome</keyword>
<reference evidence="7" key="1">
    <citation type="submission" date="2016-06" db="EMBL/GenBank/DDBJ databases">
        <authorList>
            <person name="Varghese N."/>
            <person name="Submissions Spin"/>
        </authorList>
    </citation>
    <scope>NUCLEOTIDE SEQUENCE [LARGE SCALE GENOMIC DNA]</scope>
    <source>
        <strain evidence="7">DSM 43168</strain>
    </source>
</reference>
<dbReference type="InterPro" id="IPR036388">
    <property type="entry name" value="WH-like_DNA-bd_sf"/>
</dbReference>
<name>A0A1C5ATI4_9ACTN</name>
<proteinExistence type="predicted"/>
<dbReference type="EMBL" id="FMCT01000019">
    <property type="protein sequence ID" value="SCF48545.1"/>
    <property type="molecule type" value="Genomic_DNA"/>
</dbReference>
<dbReference type="InterPro" id="IPR002577">
    <property type="entry name" value="HTH_HxlR"/>
</dbReference>
<dbReference type="Pfam" id="PF01638">
    <property type="entry name" value="HxlR"/>
    <property type="match status" value="1"/>
</dbReference>
<dbReference type="InterPro" id="IPR036390">
    <property type="entry name" value="WH_DNA-bd_sf"/>
</dbReference>
<evidence type="ECO:0000256" key="1">
    <source>
        <dbReference type="ARBA" id="ARBA00023015"/>
    </source>
</evidence>
<dbReference type="GO" id="GO:0003677">
    <property type="term" value="F:DNA binding"/>
    <property type="evidence" value="ECO:0007669"/>
    <property type="project" value="UniProtKB-KW"/>
</dbReference>
<evidence type="ECO:0000259" key="5">
    <source>
        <dbReference type="PROSITE" id="PS51118"/>
    </source>
</evidence>
<keyword evidence="3" id="KW-0804">Transcription</keyword>
<dbReference type="RefSeq" id="WP_074478757.1">
    <property type="nucleotide sequence ID" value="NZ_FMCT01000019.1"/>
</dbReference>
<dbReference type="PANTHER" id="PTHR33204:SF39">
    <property type="entry name" value="TRANSCRIPTIONAL REGULATORY PROTEIN"/>
    <property type="match status" value="1"/>
</dbReference>
<evidence type="ECO:0000256" key="2">
    <source>
        <dbReference type="ARBA" id="ARBA00023125"/>
    </source>
</evidence>
<sequence length="138" mass="15318">MATGNTGVRAGLGGHRLPQPVPAGEYENCPVTDVLRRVSDKWTLLLLTLLDRRPHRFNELHRAVDGISQRMLTRSLRTLESDGLVEREVFPTSPPSVEYRLTPLGVSLLEPLSALAGWAVGHHPEIAAARRRSARERV</sequence>
<evidence type="ECO:0000256" key="3">
    <source>
        <dbReference type="ARBA" id="ARBA00023163"/>
    </source>
</evidence>
<evidence type="ECO:0000313" key="6">
    <source>
        <dbReference type="EMBL" id="SCF48545.1"/>
    </source>
</evidence>
<dbReference type="PROSITE" id="PS51118">
    <property type="entry name" value="HTH_HXLR"/>
    <property type="match status" value="1"/>
</dbReference>
<protein>
    <submittedName>
        <fullName evidence="6">Transcriptional regulator, HxlR family</fullName>
    </submittedName>
</protein>
<feature type="domain" description="HTH hxlR-type" evidence="5">
    <location>
        <begin position="29"/>
        <end position="127"/>
    </location>
</feature>
<dbReference type="SUPFAM" id="SSF46785">
    <property type="entry name" value="Winged helix' DNA-binding domain"/>
    <property type="match status" value="1"/>
</dbReference>
<evidence type="ECO:0000256" key="4">
    <source>
        <dbReference type="SAM" id="MobiDB-lite"/>
    </source>
</evidence>
<dbReference type="Proteomes" id="UP000183585">
    <property type="component" value="Unassembled WGS sequence"/>
</dbReference>
<dbReference type="PANTHER" id="PTHR33204">
    <property type="entry name" value="TRANSCRIPTIONAL REGULATOR, MARR FAMILY"/>
    <property type="match status" value="1"/>
</dbReference>
<feature type="region of interest" description="Disordered" evidence="4">
    <location>
        <begin position="1"/>
        <end position="20"/>
    </location>
</feature>
<keyword evidence="1" id="KW-0805">Transcription regulation</keyword>